<sequence length="424" mass="48871">MSEALFPTRWKHDRPPSIEEFVAAFPDDHACAAHLARRRWPRGFVCPHCGHPKGWKLETRPWLWQCASSKCRKQTSVISGTIMHGTRVPLRKWFLAAYLMATHSNGISALQLQAKLGIRSYQTVWLLVQKLRIAMIDPDRSPLTGLVEVDESSIPYRTNNEPLTGGQGKSTVGKTVLIGAVEKRDGRTSGRIRLERIDEDTREHIRPFVLENTAPGCTLFTDGNKAYVGLPDRKHVPRNLSAKNALPAHVTFERIHRVFSNLKRWALGVFHGLREKHVDLYLNEFVFRWNRRRSYWSSMDTLLGIGQRLPRITRRDIVGDTLQWKKDHEKQILKMVGKERLLKAQILAVEGKRSVIEALHMLPPEPKERKYDRERPFRPVLGRPPEGERLIPGRYRHPPRPSKAEMELGWLRHMRPAATQVAPF</sequence>
<feature type="domain" description="ISXO2-like transposase" evidence="2">
    <location>
        <begin position="142"/>
        <end position="290"/>
    </location>
</feature>
<evidence type="ECO:0000259" key="2">
    <source>
        <dbReference type="SMART" id="SM01126"/>
    </source>
</evidence>
<dbReference type="AlphaFoldDB" id="A0A1T4QTG6"/>
<dbReference type="STRING" id="1365950.SAMN05428963_105246"/>
<organism evidence="3 4">
    <name type="scientific">Consotaella salsifontis</name>
    <dbReference type="NCBI Taxonomy" id="1365950"/>
    <lineage>
        <taxon>Bacteria</taxon>
        <taxon>Pseudomonadati</taxon>
        <taxon>Pseudomonadota</taxon>
        <taxon>Alphaproteobacteria</taxon>
        <taxon>Hyphomicrobiales</taxon>
        <taxon>Aurantimonadaceae</taxon>
        <taxon>Consotaella</taxon>
    </lineage>
</organism>
<proteinExistence type="predicted"/>
<evidence type="ECO:0000313" key="3">
    <source>
        <dbReference type="EMBL" id="SKA06966.1"/>
    </source>
</evidence>
<dbReference type="Pfam" id="PF12762">
    <property type="entry name" value="DDE_Tnp_IS1595"/>
    <property type="match status" value="1"/>
</dbReference>
<dbReference type="Pfam" id="PF12760">
    <property type="entry name" value="Zn_ribbon_IS1595"/>
    <property type="match status" value="1"/>
</dbReference>
<gene>
    <name evidence="3" type="ORF">SAMN05428963_105246</name>
</gene>
<dbReference type="InterPro" id="IPR024445">
    <property type="entry name" value="Tnp_ISXO2-like"/>
</dbReference>
<dbReference type="NCBIfam" id="NF033547">
    <property type="entry name" value="transpos_IS1595"/>
    <property type="match status" value="1"/>
</dbReference>
<dbReference type="SMART" id="SM01126">
    <property type="entry name" value="DDE_Tnp_IS1595"/>
    <property type="match status" value="1"/>
</dbReference>
<evidence type="ECO:0000256" key="1">
    <source>
        <dbReference type="SAM" id="MobiDB-lite"/>
    </source>
</evidence>
<dbReference type="Proteomes" id="UP000190135">
    <property type="component" value="Unassembled WGS sequence"/>
</dbReference>
<keyword evidence="4" id="KW-1185">Reference proteome</keyword>
<protein>
    <submittedName>
        <fullName evidence="3">Transposase zinc-ribbon domain-containing protein</fullName>
    </submittedName>
</protein>
<name>A0A1T4QTG6_9HYPH</name>
<accession>A0A1T4QTG6</accession>
<evidence type="ECO:0000313" key="4">
    <source>
        <dbReference type="Proteomes" id="UP000190135"/>
    </source>
</evidence>
<dbReference type="EMBL" id="FUXL01000005">
    <property type="protein sequence ID" value="SKA06966.1"/>
    <property type="molecule type" value="Genomic_DNA"/>
</dbReference>
<reference evidence="3 4" key="1">
    <citation type="submission" date="2017-02" db="EMBL/GenBank/DDBJ databases">
        <authorList>
            <person name="Peterson S.W."/>
        </authorList>
    </citation>
    <scope>NUCLEOTIDE SEQUENCE [LARGE SCALE GENOMIC DNA]</scope>
    <source>
        <strain evidence="3 4">USBA 369</strain>
    </source>
</reference>
<dbReference type="InterPro" id="IPR024442">
    <property type="entry name" value="Transposase_Zn_ribbon"/>
</dbReference>
<feature type="region of interest" description="Disordered" evidence="1">
    <location>
        <begin position="369"/>
        <end position="400"/>
    </location>
</feature>